<keyword evidence="2" id="KW-1185">Reference proteome</keyword>
<dbReference type="InterPro" id="IPR009507">
    <property type="entry name" value="UPF0435"/>
</dbReference>
<dbReference type="Proteomes" id="UP000241639">
    <property type="component" value="Unassembled WGS sequence"/>
</dbReference>
<dbReference type="EMBL" id="PZZP01000001">
    <property type="protein sequence ID" value="PTM57595.1"/>
    <property type="molecule type" value="Genomic_DNA"/>
</dbReference>
<reference evidence="1 2" key="1">
    <citation type="submission" date="2018-04" db="EMBL/GenBank/DDBJ databases">
        <title>Genomic Encyclopedia of Archaeal and Bacterial Type Strains, Phase II (KMG-II): from individual species to whole genera.</title>
        <authorList>
            <person name="Goeker M."/>
        </authorList>
    </citation>
    <scope>NUCLEOTIDE SEQUENCE [LARGE SCALE GENOMIC DNA]</scope>
    <source>
        <strain evidence="1 2">DSM 45169</strain>
    </source>
</reference>
<dbReference type="Pfam" id="PF06569">
    <property type="entry name" value="DUF1128"/>
    <property type="match status" value="1"/>
</dbReference>
<comment type="caution">
    <text evidence="1">The sequence shown here is derived from an EMBL/GenBank/DDBJ whole genome shotgun (WGS) entry which is preliminary data.</text>
</comment>
<proteinExistence type="predicted"/>
<evidence type="ECO:0000313" key="2">
    <source>
        <dbReference type="Proteomes" id="UP000241639"/>
    </source>
</evidence>
<sequence length="76" mass="8800">MNLEQPSKENITYMIEAIKGHLKLVNAGLIDPDDFELDQYEEIKDLYDMVERKKGNLTMMELDGILAELGDLRKSR</sequence>
<protein>
    <submittedName>
        <fullName evidence="1">Uncharacterized protein YfkK (UPF0435 family)</fullName>
    </submittedName>
</protein>
<accession>A0A2T4Z6S2</accession>
<organism evidence="1 2">
    <name type="scientific">Desmospora activa DSM 45169</name>
    <dbReference type="NCBI Taxonomy" id="1121389"/>
    <lineage>
        <taxon>Bacteria</taxon>
        <taxon>Bacillati</taxon>
        <taxon>Bacillota</taxon>
        <taxon>Bacilli</taxon>
        <taxon>Bacillales</taxon>
        <taxon>Thermoactinomycetaceae</taxon>
        <taxon>Desmospora</taxon>
    </lineage>
</organism>
<dbReference type="OrthoDB" id="2361695at2"/>
<gene>
    <name evidence="1" type="ORF">C8J48_0145</name>
</gene>
<dbReference type="RefSeq" id="WP_107724484.1">
    <property type="nucleotide sequence ID" value="NZ_PZZP01000001.1"/>
</dbReference>
<evidence type="ECO:0000313" key="1">
    <source>
        <dbReference type="EMBL" id="PTM57595.1"/>
    </source>
</evidence>
<dbReference type="AlphaFoldDB" id="A0A2T4Z6S2"/>
<name>A0A2T4Z6S2_9BACL</name>